<sequence length="128" mass="14172">MNTDLECRQTDISDFSIATQLELTDLDADRCLLDLPGASLVVFTSTGCASCRWARQALPAMLLPLERLCWIDAGHNAGLVTRYEVFHLPALFMVKDGHFFGALSARLTHCDLLTAMHEALLRPAEELP</sequence>
<protein>
    <submittedName>
        <fullName evidence="1">Thioredoxin</fullName>
    </submittedName>
</protein>
<dbReference type="RefSeq" id="WP_108233116.1">
    <property type="nucleotide sequence ID" value="NZ_QASO01000030.1"/>
</dbReference>
<dbReference type="AlphaFoldDB" id="A0A2T5PQX5"/>
<dbReference type="SUPFAM" id="SSF52833">
    <property type="entry name" value="Thioredoxin-like"/>
    <property type="match status" value="1"/>
</dbReference>
<evidence type="ECO:0000313" key="1">
    <source>
        <dbReference type="EMBL" id="PTU80132.1"/>
    </source>
</evidence>
<dbReference type="EMBL" id="QASO01000030">
    <property type="protein sequence ID" value="PTU80132.1"/>
    <property type="molecule type" value="Genomic_DNA"/>
</dbReference>
<dbReference type="InterPro" id="IPR036249">
    <property type="entry name" value="Thioredoxin-like_sf"/>
</dbReference>
<dbReference type="Gene3D" id="3.40.30.10">
    <property type="entry name" value="Glutaredoxin"/>
    <property type="match status" value="1"/>
</dbReference>
<dbReference type="Proteomes" id="UP000244052">
    <property type="component" value="Unassembled WGS sequence"/>
</dbReference>
<organism evidence="1 2">
    <name type="scientific">Ectopseudomonas oleovorans</name>
    <name type="common">Pseudomonas oleovorans</name>
    <dbReference type="NCBI Taxonomy" id="301"/>
    <lineage>
        <taxon>Bacteria</taxon>
        <taxon>Pseudomonadati</taxon>
        <taxon>Pseudomonadota</taxon>
        <taxon>Gammaproteobacteria</taxon>
        <taxon>Pseudomonadales</taxon>
        <taxon>Pseudomonadaceae</taxon>
        <taxon>Ectopseudomonas</taxon>
    </lineage>
</organism>
<keyword evidence="2" id="KW-1185">Reference proteome</keyword>
<gene>
    <name evidence="1" type="ORF">DBO86_04860</name>
</gene>
<name>A0A2T5PQX5_ECTOL</name>
<proteinExistence type="predicted"/>
<reference evidence="1 2" key="1">
    <citation type="submission" date="2018-04" db="EMBL/GenBank/DDBJ databases">
        <title>Pseudomonas sp. nov., isolated from mangrove soil.</title>
        <authorList>
            <person name="Chen C."/>
        </authorList>
    </citation>
    <scope>NUCLEOTIDE SEQUENCE [LARGE SCALE GENOMIC DNA]</scope>
    <source>
        <strain evidence="1 2">JCM 14246</strain>
    </source>
</reference>
<accession>A0A2T5PQX5</accession>
<evidence type="ECO:0000313" key="2">
    <source>
        <dbReference type="Proteomes" id="UP000244052"/>
    </source>
</evidence>
<comment type="caution">
    <text evidence="1">The sequence shown here is derived from an EMBL/GenBank/DDBJ whole genome shotgun (WGS) entry which is preliminary data.</text>
</comment>